<proteinExistence type="predicted"/>
<dbReference type="Proteomes" id="UP000002215">
    <property type="component" value="Chromosome"/>
</dbReference>
<sequence length="233" mass="25920">MKPSLLLLHGAIGASFQLQPLAESLKAHYDIHMLDFPGHGGTPLPDQPFSIALFADATLQYIRQHRLEDLTIFGYSMGGYVALYLAKQHPGLIGRIITLGTKFHWDEPTAVKETKMLNPEVILQKVPAFADNLARLHAPRDWKQVLLQTSEMMLSMGRDNPLKADDYKDITTPTLIMLGDRDKMVSIEETVNAYKGINGAQMAVLPGTPHPIEQVNISLLTYFLQPVTTYTPA</sequence>
<dbReference type="InterPro" id="IPR000073">
    <property type="entry name" value="AB_hydrolase_1"/>
</dbReference>
<dbReference type="PANTHER" id="PTHR43798:SF5">
    <property type="entry name" value="MONOACYLGLYCEROL LIPASE ABHD6"/>
    <property type="match status" value="1"/>
</dbReference>
<gene>
    <name evidence="2" type="ordered locus">Cpin_5227</name>
</gene>
<dbReference type="KEGG" id="cpi:Cpin_5227"/>
<evidence type="ECO:0000259" key="1">
    <source>
        <dbReference type="Pfam" id="PF00561"/>
    </source>
</evidence>
<organism evidence="2 3">
    <name type="scientific">Chitinophaga pinensis (strain ATCC 43595 / DSM 2588 / LMG 13176 / NBRC 15968 / NCIMB 11800 / UQM 2034)</name>
    <dbReference type="NCBI Taxonomy" id="485918"/>
    <lineage>
        <taxon>Bacteria</taxon>
        <taxon>Pseudomonadati</taxon>
        <taxon>Bacteroidota</taxon>
        <taxon>Chitinophagia</taxon>
        <taxon>Chitinophagales</taxon>
        <taxon>Chitinophagaceae</taxon>
        <taxon>Chitinophaga</taxon>
    </lineage>
</organism>
<dbReference type="OrthoDB" id="9791779at2"/>
<name>A0A979GUB2_CHIPD</name>
<reference evidence="3" key="1">
    <citation type="submission" date="2009-08" db="EMBL/GenBank/DDBJ databases">
        <title>The complete genome of Chitinophaga pinensis DSM 2588.</title>
        <authorList>
            <consortium name="US DOE Joint Genome Institute (JGI-PGF)"/>
            <person name="Lucas S."/>
            <person name="Copeland A."/>
            <person name="Lapidus A."/>
            <person name="Glavina del Rio T."/>
            <person name="Dalin E."/>
            <person name="Tice H."/>
            <person name="Bruce D."/>
            <person name="Goodwin L."/>
            <person name="Pitluck S."/>
            <person name="Kyrpides N."/>
            <person name="Mavromatis K."/>
            <person name="Ivanova N."/>
            <person name="Mikhailova N."/>
            <person name="Sims D."/>
            <person name="Meinche L."/>
            <person name="Brettin T."/>
            <person name="Detter J.C."/>
            <person name="Han C."/>
            <person name="Larimer F."/>
            <person name="Land M."/>
            <person name="Hauser L."/>
            <person name="Markowitz V."/>
            <person name="Cheng J.-F."/>
            <person name="Hugenholtz P."/>
            <person name="Woyke T."/>
            <person name="Wu D."/>
            <person name="Spring S."/>
            <person name="Klenk H.-P."/>
            <person name="Eisen J.A."/>
        </authorList>
    </citation>
    <scope>NUCLEOTIDE SEQUENCE [LARGE SCALE GENOMIC DNA]</scope>
    <source>
        <strain evidence="3">ATCC 43595 / DSM 2588 / LMG 13176 / NBRC 15968 / NCIMB 11800 / UQM 2034</strain>
    </source>
</reference>
<dbReference type="EMBL" id="CP001699">
    <property type="protein sequence ID" value="ACU62658.1"/>
    <property type="molecule type" value="Genomic_DNA"/>
</dbReference>
<protein>
    <submittedName>
        <fullName evidence="2">Alpha/beta hydrolase fold protein</fullName>
    </submittedName>
</protein>
<dbReference type="GO" id="GO:0016020">
    <property type="term" value="C:membrane"/>
    <property type="evidence" value="ECO:0007669"/>
    <property type="project" value="TreeGrafter"/>
</dbReference>
<dbReference type="AlphaFoldDB" id="A0A979GUB2"/>
<dbReference type="InterPro" id="IPR029058">
    <property type="entry name" value="AB_hydrolase_fold"/>
</dbReference>
<evidence type="ECO:0000313" key="2">
    <source>
        <dbReference type="EMBL" id="ACU62658.1"/>
    </source>
</evidence>
<dbReference type="SUPFAM" id="SSF53474">
    <property type="entry name" value="alpha/beta-Hydrolases"/>
    <property type="match status" value="1"/>
</dbReference>
<dbReference type="GO" id="GO:0047372">
    <property type="term" value="F:monoacylglycerol lipase activity"/>
    <property type="evidence" value="ECO:0007669"/>
    <property type="project" value="TreeGrafter"/>
</dbReference>
<dbReference type="PANTHER" id="PTHR43798">
    <property type="entry name" value="MONOACYLGLYCEROL LIPASE"/>
    <property type="match status" value="1"/>
</dbReference>
<dbReference type="Pfam" id="PF00561">
    <property type="entry name" value="Abhydrolase_1"/>
    <property type="match status" value="1"/>
</dbReference>
<dbReference type="GO" id="GO:0046464">
    <property type="term" value="P:acylglycerol catabolic process"/>
    <property type="evidence" value="ECO:0007669"/>
    <property type="project" value="TreeGrafter"/>
</dbReference>
<dbReference type="RefSeq" id="WP_012792826.1">
    <property type="nucleotide sequence ID" value="NC_013132.1"/>
</dbReference>
<dbReference type="InterPro" id="IPR050266">
    <property type="entry name" value="AB_hydrolase_sf"/>
</dbReference>
<dbReference type="Gene3D" id="3.40.50.1820">
    <property type="entry name" value="alpha/beta hydrolase"/>
    <property type="match status" value="1"/>
</dbReference>
<reference evidence="2 3" key="2">
    <citation type="journal article" date="2010" name="Stand. Genomic Sci.">
        <title>Complete genome sequence of Chitinophaga pinensis type strain (UQM 2034).</title>
        <authorList>
            <person name="Glavina Del Rio T."/>
            <person name="Abt B."/>
            <person name="Spring S."/>
            <person name="Lapidus A."/>
            <person name="Nolan M."/>
            <person name="Tice H."/>
            <person name="Copeland A."/>
            <person name="Cheng J.F."/>
            <person name="Chen F."/>
            <person name="Bruce D."/>
            <person name="Goodwin L."/>
            <person name="Pitluck S."/>
            <person name="Ivanova N."/>
            <person name="Mavromatis K."/>
            <person name="Mikhailova N."/>
            <person name="Pati A."/>
            <person name="Chen A."/>
            <person name="Palaniappan K."/>
            <person name="Land M."/>
            <person name="Hauser L."/>
            <person name="Chang Y.J."/>
            <person name="Jeffries C.D."/>
            <person name="Chain P."/>
            <person name="Saunders E."/>
            <person name="Detter J.C."/>
            <person name="Brettin T."/>
            <person name="Rohde M."/>
            <person name="Goker M."/>
            <person name="Bristow J."/>
            <person name="Eisen J.A."/>
            <person name="Markowitz V."/>
            <person name="Hugenholtz P."/>
            <person name="Kyrpides N.C."/>
            <person name="Klenk H.P."/>
            <person name="Lucas S."/>
        </authorList>
    </citation>
    <scope>NUCLEOTIDE SEQUENCE [LARGE SCALE GENOMIC DNA]</scope>
    <source>
        <strain evidence="3">ATCC 43595 / DSM 2588 / LMG 13176 / NBRC 15968 / NCIMB 11800 / UQM 2034</strain>
    </source>
</reference>
<feature type="domain" description="AB hydrolase-1" evidence="1">
    <location>
        <begin position="3"/>
        <end position="107"/>
    </location>
</feature>
<evidence type="ECO:0000313" key="3">
    <source>
        <dbReference type="Proteomes" id="UP000002215"/>
    </source>
</evidence>
<keyword evidence="2" id="KW-0378">Hydrolase</keyword>
<accession>A0A979GUB2</accession>